<dbReference type="GO" id="GO:0016491">
    <property type="term" value="F:oxidoreductase activity"/>
    <property type="evidence" value="ECO:0007669"/>
    <property type="project" value="UniProtKB-KW"/>
</dbReference>
<reference evidence="3 4" key="1">
    <citation type="journal article" date="2019" name="Microbiol. Resour. Announc.">
        <title>Draft Genome Sequence of the Most Traditional epsilon-Poly-l-Lysine Producer, Streptomyces albulus NBRC14147.</title>
        <authorList>
            <person name="Yamanaka K."/>
            <person name="Hamano Y."/>
        </authorList>
    </citation>
    <scope>NUCLEOTIDE SEQUENCE [LARGE SCALE GENOMIC DNA]</scope>
    <source>
        <strain evidence="3 4">NBRC 14147</strain>
    </source>
</reference>
<dbReference type="RefSeq" id="WP_037632876.1">
    <property type="nucleotide sequence ID" value="NZ_BHXC01000006.1"/>
</dbReference>
<dbReference type="CDD" id="cd05233">
    <property type="entry name" value="SDR_c"/>
    <property type="match status" value="1"/>
</dbReference>
<dbReference type="PANTHER" id="PTHR43639:SF1">
    <property type="entry name" value="SHORT-CHAIN DEHYDROGENASE_REDUCTASE FAMILY PROTEIN"/>
    <property type="match status" value="1"/>
</dbReference>
<keyword evidence="2" id="KW-0560">Oxidoreductase</keyword>
<dbReference type="PANTHER" id="PTHR43639">
    <property type="entry name" value="OXIDOREDUCTASE, SHORT-CHAIN DEHYDROGENASE/REDUCTASE FAMILY (AFU_ORTHOLOGUE AFUA_5G02870)"/>
    <property type="match status" value="1"/>
</dbReference>
<comment type="caution">
    <text evidence="3">The sequence shown here is derived from an EMBL/GenBank/DDBJ whole genome shotgun (WGS) entry which is preliminary data.</text>
</comment>
<gene>
    <name evidence="3" type="ORF">SALB_00992</name>
</gene>
<dbReference type="InterPro" id="IPR036291">
    <property type="entry name" value="NAD(P)-bd_dom_sf"/>
</dbReference>
<dbReference type="AlphaFoldDB" id="A0A401QSM8"/>
<name>A0A401QSM8_STRNR</name>
<protein>
    <submittedName>
        <fullName evidence="3">Short-chain dehydrogenase</fullName>
    </submittedName>
</protein>
<evidence type="ECO:0000313" key="3">
    <source>
        <dbReference type="EMBL" id="GCB88322.1"/>
    </source>
</evidence>
<dbReference type="Gene3D" id="3.40.50.720">
    <property type="entry name" value="NAD(P)-binding Rossmann-like Domain"/>
    <property type="match status" value="1"/>
</dbReference>
<dbReference type="InterPro" id="IPR002347">
    <property type="entry name" value="SDR_fam"/>
</dbReference>
<accession>A0A401QSM8</accession>
<organism evidence="3 4">
    <name type="scientific">Streptomyces noursei</name>
    <name type="common">Streptomyces albulus</name>
    <dbReference type="NCBI Taxonomy" id="1971"/>
    <lineage>
        <taxon>Bacteria</taxon>
        <taxon>Bacillati</taxon>
        <taxon>Actinomycetota</taxon>
        <taxon>Actinomycetes</taxon>
        <taxon>Kitasatosporales</taxon>
        <taxon>Streptomycetaceae</taxon>
        <taxon>Streptomyces</taxon>
    </lineage>
</organism>
<proteinExistence type="inferred from homology"/>
<sequence>MTAELDGSTALVTGATAGIGRAVALRLAASGASVVVHGRDEQRGADIVEEIAAAGGKAARFVAADLSSSEDVLRLAAEAGEVDILINNAGIYRFASTPDTSAEMFDAQMAVNARAPMLLVGALAPGMAARGHGAIVSMSTAAATTPVRESGAYGASKAALELLTRVWADEFGAQGVRVNAVAPGPVYTPGTEEMGGEALQAIGRTTVLGRVADPEEIAEAVAFLASSRASYITGTVLEARGGQLAIG</sequence>
<comment type="similarity">
    <text evidence="1">Belongs to the short-chain dehydrogenases/reductases (SDR) family.</text>
</comment>
<evidence type="ECO:0000313" key="4">
    <source>
        <dbReference type="Proteomes" id="UP000288351"/>
    </source>
</evidence>
<dbReference type="FunFam" id="3.40.50.720:FF:000084">
    <property type="entry name" value="Short-chain dehydrogenase reductase"/>
    <property type="match status" value="1"/>
</dbReference>
<dbReference type="Pfam" id="PF13561">
    <property type="entry name" value="adh_short_C2"/>
    <property type="match status" value="1"/>
</dbReference>
<dbReference type="EMBL" id="BHXC01000006">
    <property type="protein sequence ID" value="GCB88322.1"/>
    <property type="molecule type" value="Genomic_DNA"/>
</dbReference>
<evidence type="ECO:0000256" key="2">
    <source>
        <dbReference type="ARBA" id="ARBA00023002"/>
    </source>
</evidence>
<dbReference type="PRINTS" id="PR00080">
    <property type="entry name" value="SDRFAMILY"/>
</dbReference>
<dbReference type="PRINTS" id="PR00081">
    <property type="entry name" value="GDHRDH"/>
</dbReference>
<dbReference type="SUPFAM" id="SSF51735">
    <property type="entry name" value="NAD(P)-binding Rossmann-fold domains"/>
    <property type="match status" value="1"/>
</dbReference>
<evidence type="ECO:0000256" key="1">
    <source>
        <dbReference type="ARBA" id="ARBA00006484"/>
    </source>
</evidence>
<dbReference type="Proteomes" id="UP000288351">
    <property type="component" value="Unassembled WGS sequence"/>
</dbReference>